<dbReference type="SUPFAM" id="SSF102588">
    <property type="entry name" value="LmbE-like"/>
    <property type="match status" value="1"/>
</dbReference>
<sequence>MHRRTALSALLLAGGGVIGLGLTRPWERVWSAGAPPRPPAFLNICAHPDDDLYFLNPDVMQALDGGIAVTSVYLTAGEANGINAPLGEGRKPKPDFEGYAAARQYGIRSAYAAMATGDRDSAWRREVRHVGDAVYETATLAAAPHVTLAFLNLRAPVDGPGGNRLEWLWDGRRDAQPYLRPTDSPLPAAGELTRDEVLAILASLLDTAEPTVVRTLDPAPEHLKYAEGDVEYSDHTDHLYAAWFAFEAVRRHRRAGEAVQVQSYRGYFNKQWPRNLSPAVYERKFSYLDIYGWADEHPCAVPYGCGDLQVGTRARAKRYGRSQTYRHPGGTTWLVPYGEGLAAFAVFGGTALRWRRGSDPGSWSAPEPVGGENLLPHLCAVSVPDGRTHLFGVRQDLAVAGPRLAVVHGEQAVPGGPVTWAELGNPDAGGDPARAREVGMPVAVADADGGLSVFTRDFERGAAMRRRSADGRWGPWVRLGGKGIRDALVAVSAGPRTELYAVTDDELLCWRRDDPAGRFGQPQVLLRGVMDGALSAARAAAGGDGPVLVGHADGATLTVLQAGAGTTVPAGGGTGAVAGLLRDGRLQLLRRDDAGRVGMTDAHRPGEAAAWSASGALFTGAPSVAVDSRGRAWAATVGADGRLWTCSLDGTARETRWQSAPAPGTLRPAQV</sequence>
<comment type="caution">
    <text evidence="2">The sequence shown here is derived from an EMBL/GenBank/DDBJ whole genome shotgun (WGS) entry which is preliminary data.</text>
</comment>
<dbReference type="PANTHER" id="PTHR12993:SF26">
    <property type="entry name" value="1D-MYO-INOSITOL 2-ACETAMIDO-2-DEOXY-ALPHA-D-GLUCOPYRANOSIDE DEACETYLASE"/>
    <property type="match status" value="1"/>
</dbReference>
<dbReference type="Proteomes" id="UP000659904">
    <property type="component" value="Unassembled WGS sequence"/>
</dbReference>
<dbReference type="Pfam" id="PF02585">
    <property type="entry name" value="PIG-L"/>
    <property type="match status" value="1"/>
</dbReference>
<organism evidence="2 3">
    <name type="scientific">Catellatospora citrea</name>
    <dbReference type="NCBI Taxonomy" id="53366"/>
    <lineage>
        <taxon>Bacteria</taxon>
        <taxon>Bacillati</taxon>
        <taxon>Actinomycetota</taxon>
        <taxon>Actinomycetes</taxon>
        <taxon>Micromonosporales</taxon>
        <taxon>Micromonosporaceae</taxon>
        <taxon>Catellatospora</taxon>
    </lineage>
</organism>
<evidence type="ECO:0000256" key="1">
    <source>
        <dbReference type="ARBA" id="ARBA00022833"/>
    </source>
</evidence>
<evidence type="ECO:0000313" key="2">
    <source>
        <dbReference type="EMBL" id="GIG00235.1"/>
    </source>
</evidence>
<evidence type="ECO:0000313" key="3">
    <source>
        <dbReference type="Proteomes" id="UP000659904"/>
    </source>
</evidence>
<reference evidence="2 3" key="1">
    <citation type="submission" date="2021-01" db="EMBL/GenBank/DDBJ databases">
        <title>Whole genome shotgun sequence of Catellatospora citrea NBRC 14495.</title>
        <authorList>
            <person name="Komaki H."/>
            <person name="Tamura T."/>
        </authorList>
    </citation>
    <scope>NUCLEOTIDE SEQUENCE [LARGE SCALE GENOMIC DNA]</scope>
    <source>
        <strain evidence="2 3">NBRC 14495</strain>
    </source>
</reference>
<gene>
    <name evidence="2" type="ORF">Cci01nite_53280</name>
</gene>
<dbReference type="Gene3D" id="3.40.50.10320">
    <property type="entry name" value="LmbE-like"/>
    <property type="match status" value="1"/>
</dbReference>
<dbReference type="PANTHER" id="PTHR12993">
    <property type="entry name" value="N-ACETYLGLUCOSAMINYL-PHOSPHATIDYLINOSITOL DE-N-ACETYLASE-RELATED"/>
    <property type="match status" value="1"/>
</dbReference>
<accession>A0A8J3KQN3</accession>
<evidence type="ECO:0008006" key="4">
    <source>
        <dbReference type="Google" id="ProtNLM"/>
    </source>
</evidence>
<proteinExistence type="predicted"/>
<dbReference type="InterPro" id="IPR024078">
    <property type="entry name" value="LmbE-like_dom_sf"/>
</dbReference>
<keyword evidence="3" id="KW-1185">Reference proteome</keyword>
<dbReference type="SUPFAM" id="SSF89372">
    <property type="entry name" value="Fucose-specific lectin"/>
    <property type="match status" value="1"/>
</dbReference>
<dbReference type="RefSeq" id="WP_170213330.1">
    <property type="nucleotide sequence ID" value="NZ_BONH01000027.1"/>
</dbReference>
<name>A0A8J3KQN3_9ACTN</name>
<dbReference type="GO" id="GO:0016811">
    <property type="term" value="F:hydrolase activity, acting on carbon-nitrogen (but not peptide) bonds, in linear amides"/>
    <property type="evidence" value="ECO:0007669"/>
    <property type="project" value="TreeGrafter"/>
</dbReference>
<keyword evidence="1" id="KW-0862">Zinc</keyword>
<dbReference type="EMBL" id="BONH01000027">
    <property type="protein sequence ID" value="GIG00235.1"/>
    <property type="molecule type" value="Genomic_DNA"/>
</dbReference>
<protein>
    <recommendedName>
        <fullName evidence="4">GlcNAc-PI de-N-acetylase</fullName>
    </recommendedName>
</protein>
<dbReference type="GO" id="GO:0016137">
    <property type="term" value="P:glycoside metabolic process"/>
    <property type="evidence" value="ECO:0007669"/>
    <property type="project" value="UniProtKB-ARBA"/>
</dbReference>
<dbReference type="AlphaFoldDB" id="A0A8J3KQN3"/>
<dbReference type="InterPro" id="IPR003737">
    <property type="entry name" value="GlcNAc_PI_deacetylase-related"/>
</dbReference>